<dbReference type="EMBL" id="FQVK01000028">
    <property type="protein sequence ID" value="SHF33621.1"/>
    <property type="molecule type" value="Genomic_DNA"/>
</dbReference>
<keyword evidence="2" id="KW-1185">Reference proteome</keyword>
<reference evidence="1 2" key="1">
    <citation type="submission" date="2016-11" db="EMBL/GenBank/DDBJ databases">
        <authorList>
            <person name="Varghese N."/>
            <person name="Submissions S."/>
        </authorList>
    </citation>
    <scope>NUCLEOTIDE SEQUENCE [LARGE SCALE GENOMIC DNA]</scope>
    <source>
        <strain evidence="1 2">DSM 29341</strain>
    </source>
</reference>
<gene>
    <name evidence="1" type="ORF">SAMN05444279_12833</name>
</gene>
<dbReference type="RefSeq" id="WP_149777125.1">
    <property type="nucleotide sequence ID" value="NZ_FQVK01000028.1"/>
</dbReference>
<dbReference type="OrthoDB" id="7705145at2"/>
<name>A0A1M5ATP4_9RHOB</name>
<proteinExistence type="predicted"/>
<accession>A0A1M5ATP4</accession>
<evidence type="ECO:0000313" key="1">
    <source>
        <dbReference type="EMBL" id="SHF33621.1"/>
    </source>
</evidence>
<dbReference type="Proteomes" id="UP000325134">
    <property type="component" value="Unassembled WGS sequence"/>
</dbReference>
<dbReference type="SUPFAM" id="SSF52540">
    <property type="entry name" value="P-loop containing nucleoside triphosphate hydrolases"/>
    <property type="match status" value="1"/>
</dbReference>
<protein>
    <recommendedName>
        <fullName evidence="3">Sulfotransferase family protein</fullName>
    </recommendedName>
</protein>
<evidence type="ECO:0000313" key="2">
    <source>
        <dbReference type="Proteomes" id="UP000325134"/>
    </source>
</evidence>
<dbReference type="AlphaFoldDB" id="A0A1M5ATP4"/>
<dbReference type="InterPro" id="IPR027417">
    <property type="entry name" value="P-loop_NTPase"/>
</dbReference>
<dbReference type="Gene3D" id="3.40.50.300">
    <property type="entry name" value="P-loop containing nucleotide triphosphate hydrolases"/>
    <property type="match status" value="1"/>
</dbReference>
<evidence type="ECO:0008006" key="3">
    <source>
        <dbReference type="Google" id="ProtNLM"/>
    </source>
</evidence>
<sequence length="217" mass="25284">MFFRPYPCIVVASNGRSGSTLTYDTLRKARNRRFWWKKQDYIFDARLQDAPLVPGTITKTHDFPDALRGRRNVRVVFCFGSTRDSALSVYSALERFGPKWIEDHFFHLAAKGTFDDLFRHDVLRQAEQVQRWATFEDVPVLCLRYEAIWRRQQEIADFTGLKFDPPQRRKRTPKEIPEEILQAASAVYDPIDEILAELPDIFPASRGMEETVAKLPT</sequence>
<organism evidence="1 2">
    <name type="scientific">Ruegeria intermedia</name>
    <dbReference type="NCBI Taxonomy" id="996115"/>
    <lineage>
        <taxon>Bacteria</taxon>
        <taxon>Pseudomonadati</taxon>
        <taxon>Pseudomonadota</taxon>
        <taxon>Alphaproteobacteria</taxon>
        <taxon>Rhodobacterales</taxon>
        <taxon>Roseobacteraceae</taxon>
        <taxon>Ruegeria</taxon>
    </lineage>
</organism>